<keyword evidence="6" id="KW-1133">Transmembrane helix</keyword>
<feature type="transmembrane region" description="Helical" evidence="6">
    <location>
        <begin position="107"/>
        <end position="127"/>
    </location>
</feature>
<dbReference type="InterPro" id="IPR036197">
    <property type="entry name" value="NarG-like_sf"/>
</dbReference>
<dbReference type="EMBL" id="JBHLYQ010000004">
    <property type="protein sequence ID" value="MFC0080734.1"/>
    <property type="molecule type" value="Genomic_DNA"/>
</dbReference>
<dbReference type="SUPFAM" id="SSF46548">
    <property type="entry name" value="alpha-helical ferredoxin"/>
    <property type="match status" value="1"/>
</dbReference>
<reference evidence="8 9" key="1">
    <citation type="submission" date="2024-09" db="EMBL/GenBank/DDBJ databases">
        <authorList>
            <person name="Sun Q."/>
            <person name="Mori K."/>
        </authorList>
    </citation>
    <scope>NUCLEOTIDE SEQUENCE [LARGE SCALE GENOMIC DNA]</scope>
    <source>
        <strain evidence="8 9">JCM 15389</strain>
    </source>
</reference>
<evidence type="ECO:0000256" key="3">
    <source>
        <dbReference type="ARBA" id="ARBA00023002"/>
    </source>
</evidence>
<keyword evidence="9" id="KW-1185">Reference proteome</keyword>
<proteinExistence type="predicted"/>
<dbReference type="RefSeq" id="WP_248107509.1">
    <property type="nucleotide sequence ID" value="NZ_JAKHEX010000010.1"/>
</dbReference>
<dbReference type="InterPro" id="IPR004017">
    <property type="entry name" value="Cys_rich_dom"/>
</dbReference>
<dbReference type="Pfam" id="PF13187">
    <property type="entry name" value="Fer4_9"/>
    <property type="match status" value="1"/>
</dbReference>
<dbReference type="InterPro" id="IPR017896">
    <property type="entry name" value="4Fe4S_Fe-S-bd"/>
</dbReference>
<dbReference type="Proteomes" id="UP001589788">
    <property type="component" value="Unassembled WGS sequence"/>
</dbReference>
<dbReference type="PANTHER" id="PTHR43255:SF1">
    <property type="entry name" value="IRON-SULFUR-BINDING OXIDOREDUCTASE FADF-RELATED"/>
    <property type="match status" value="1"/>
</dbReference>
<dbReference type="PROSITE" id="PS51379">
    <property type="entry name" value="4FE4S_FER_2"/>
    <property type="match status" value="1"/>
</dbReference>
<evidence type="ECO:0000256" key="4">
    <source>
        <dbReference type="ARBA" id="ARBA00023004"/>
    </source>
</evidence>
<keyword evidence="4" id="KW-0408">Iron</keyword>
<evidence type="ECO:0000259" key="7">
    <source>
        <dbReference type="PROSITE" id="PS51379"/>
    </source>
</evidence>
<evidence type="ECO:0000256" key="6">
    <source>
        <dbReference type="SAM" id="Phobius"/>
    </source>
</evidence>
<keyword evidence="6" id="KW-0812">Transmembrane</keyword>
<evidence type="ECO:0000256" key="1">
    <source>
        <dbReference type="ARBA" id="ARBA00022485"/>
    </source>
</evidence>
<dbReference type="Pfam" id="PF02754">
    <property type="entry name" value="CCG"/>
    <property type="match status" value="2"/>
</dbReference>
<keyword evidence="6" id="KW-0472">Membrane</keyword>
<dbReference type="InterPro" id="IPR051460">
    <property type="entry name" value="HdrC_iron-sulfur_subunit"/>
</dbReference>
<evidence type="ECO:0000256" key="2">
    <source>
        <dbReference type="ARBA" id="ARBA00022723"/>
    </source>
</evidence>
<protein>
    <submittedName>
        <fullName evidence="8">Heterodisulfide reductase-related iron-sulfur binding cluster</fullName>
    </submittedName>
</protein>
<feature type="transmembrane region" description="Helical" evidence="6">
    <location>
        <begin position="154"/>
        <end position="175"/>
    </location>
</feature>
<evidence type="ECO:0000313" key="9">
    <source>
        <dbReference type="Proteomes" id="UP001589788"/>
    </source>
</evidence>
<dbReference type="SUPFAM" id="SSF103501">
    <property type="entry name" value="Respiratory nitrate reductase 1 gamma chain"/>
    <property type="match status" value="1"/>
</dbReference>
<evidence type="ECO:0000256" key="5">
    <source>
        <dbReference type="ARBA" id="ARBA00023014"/>
    </source>
</evidence>
<evidence type="ECO:0000313" key="8">
    <source>
        <dbReference type="EMBL" id="MFC0080734.1"/>
    </source>
</evidence>
<organism evidence="8 9">
    <name type="scientific">Aciditerrimonas ferrireducens</name>
    <dbReference type="NCBI Taxonomy" id="667306"/>
    <lineage>
        <taxon>Bacteria</taxon>
        <taxon>Bacillati</taxon>
        <taxon>Actinomycetota</taxon>
        <taxon>Acidimicrobiia</taxon>
        <taxon>Acidimicrobiales</taxon>
        <taxon>Acidimicrobiaceae</taxon>
        <taxon>Aciditerrimonas</taxon>
    </lineage>
</organism>
<dbReference type="Gene3D" id="1.20.950.20">
    <property type="entry name" value="Transmembrane di-heme cytochromes, Chain C"/>
    <property type="match status" value="1"/>
</dbReference>
<keyword evidence="1" id="KW-0004">4Fe-4S</keyword>
<comment type="caution">
    <text evidence="8">The sequence shown here is derived from an EMBL/GenBank/DDBJ whole genome shotgun (WGS) entry which is preliminary data.</text>
</comment>
<feature type="domain" description="4Fe-4S ferredoxin-type" evidence="7">
    <location>
        <begin position="326"/>
        <end position="357"/>
    </location>
</feature>
<name>A0ABV6BZ78_9ACTN</name>
<feature type="transmembrane region" description="Helical" evidence="6">
    <location>
        <begin position="32"/>
        <end position="49"/>
    </location>
</feature>
<dbReference type="InterPro" id="IPR009051">
    <property type="entry name" value="Helical_ferredxn"/>
</dbReference>
<accession>A0ABV6BZ78</accession>
<keyword evidence="5" id="KW-0411">Iron-sulfur</keyword>
<keyword evidence="3" id="KW-0560">Oxidoreductase</keyword>
<dbReference type="PROSITE" id="PS00198">
    <property type="entry name" value="4FE4S_FER_1"/>
    <property type="match status" value="2"/>
</dbReference>
<keyword evidence="2" id="KW-0479">Metal-binding</keyword>
<sequence>MPLGHAPMLLALPANRITRPIFGGETETAKTVFYVLALLTVLVFAYGWFRRVRKYERGRRTVLQRLRRDEQVPSPSPVVAPPRLGVALWRVLANTPVRRRNRAVGTAHLLLFWGFTGLFLATVILSADYDVYRNVSRWITGSSHTFFDGTFYEAYNAVFNAAGLLAVVGLVVLMVRRARSRGVRLDYRRAEQPTSGYSRVWFVLGDWVFSGSLLVILLTGFGIQGLRILHEHLPGFERWTWLGYAVAEAFRGMGVSPAAAGGAHAILWWVHVGFALAFVAYVPYSKAMHMLTAPVSLLATNPGATRRLPPPPEGKPGYVTLADFSSKELLDLDSCTKCGRCHEACPARTSGAPLSPRDLILDLRQWADHQGGTVSLLDWETRPEPSGPVAGAPSEPVAGTVVPERTLWACTTCMACVELCPVGIEHVPLIVNLRRSLVDQGRMEPTLQTALQALSQQGNSFGKSARMRARWTKGLSFEVPDARKEPVEYLWWVGDFASFDDRVQGVSRQLAELLHAAGISFGLLYEDERNAGNDVRRVGEEGLFELLVERNLAAMAKADFQTVLTTDPHTFNTMRNEYPQYGFDKPVRHYTQLLAELLESGRIPVRPLGRRVTYHDPCYLGRYNRITDPPRRVLAAIGCELVEMPRNREATFCCGAGGGRIWMVDDPQVQERPSENRIKEAAALGVDTFVVACPKDFTMYSDAVKTTGHEQDMTVVDLVQLVAEAMAPTLAEAVAG</sequence>
<dbReference type="InterPro" id="IPR017900">
    <property type="entry name" value="4Fe4S_Fe_S_CS"/>
</dbReference>
<dbReference type="PANTHER" id="PTHR43255">
    <property type="entry name" value="IRON-SULFUR-BINDING OXIDOREDUCTASE FADF-RELATED-RELATED"/>
    <property type="match status" value="1"/>
</dbReference>
<feature type="transmembrane region" description="Helical" evidence="6">
    <location>
        <begin position="266"/>
        <end position="284"/>
    </location>
</feature>
<dbReference type="Gene3D" id="1.10.1060.10">
    <property type="entry name" value="Alpha-helical ferredoxin"/>
    <property type="match status" value="1"/>
</dbReference>
<gene>
    <name evidence="8" type="ORF">ACFFRE_01000</name>
</gene>
<feature type="transmembrane region" description="Helical" evidence="6">
    <location>
        <begin position="196"/>
        <end position="223"/>
    </location>
</feature>